<dbReference type="AlphaFoldDB" id="A0A3N0VE59"/>
<dbReference type="GO" id="GO:0071555">
    <property type="term" value="P:cell wall organization"/>
    <property type="evidence" value="ECO:0007669"/>
    <property type="project" value="UniProtKB-KW"/>
</dbReference>
<dbReference type="InterPro" id="IPR036424">
    <property type="entry name" value="UPP_synth-like_sf"/>
</dbReference>
<keyword evidence="2" id="KW-0133">Cell shape</keyword>
<evidence type="ECO:0000256" key="1">
    <source>
        <dbReference type="ARBA" id="ARBA00022679"/>
    </source>
</evidence>
<feature type="binding site" evidence="2">
    <location>
        <position position="50"/>
    </location>
    <ligand>
        <name>substrate</name>
    </ligand>
</feature>
<feature type="binding site" evidence="2">
    <location>
        <position position="217"/>
    </location>
    <ligand>
        <name>Mg(2+)</name>
        <dbReference type="ChEBI" id="CHEBI:18420"/>
    </ligand>
</feature>
<feature type="binding site" evidence="2">
    <location>
        <begin position="204"/>
        <end position="206"/>
    </location>
    <ligand>
        <name>substrate</name>
    </ligand>
</feature>
<keyword evidence="5" id="KW-1185">Reference proteome</keyword>
<dbReference type="PANTHER" id="PTHR10291:SF0">
    <property type="entry name" value="DEHYDRODOLICHYL DIPHOSPHATE SYNTHASE 2"/>
    <property type="match status" value="1"/>
</dbReference>
<dbReference type="HAMAP" id="MF_01139">
    <property type="entry name" value="ISPT"/>
    <property type="match status" value="1"/>
</dbReference>
<comment type="caution">
    <text evidence="4">The sequence shown here is derived from an EMBL/GenBank/DDBJ whole genome shotgun (WGS) entry which is preliminary data.</text>
</comment>
<accession>A0A3N0VE59</accession>
<keyword evidence="2" id="KW-0479">Metal-binding</keyword>
<feature type="binding site" evidence="2">
    <location>
        <position position="88"/>
    </location>
    <ligand>
        <name>substrate</name>
    </ligand>
</feature>
<feature type="active site" evidence="2">
    <location>
        <position position="37"/>
    </location>
</feature>
<organism evidence="4 5">
    <name type="scientific">Stagnimonas aquatica</name>
    <dbReference type="NCBI Taxonomy" id="2689987"/>
    <lineage>
        <taxon>Bacteria</taxon>
        <taxon>Pseudomonadati</taxon>
        <taxon>Pseudomonadota</taxon>
        <taxon>Gammaproteobacteria</taxon>
        <taxon>Nevskiales</taxon>
        <taxon>Nevskiaceae</taxon>
        <taxon>Stagnimonas</taxon>
    </lineage>
</organism>
<reference evidence="4 5" key="1">
    <citation type="submission" date="2018-10" db="EMBL/GenBank/DDBJ databases">
        <authorList>
            <person name="Chen W.-M."/>
        </authorList>
    </citation>
    <scope>NUCLEOTIDE SEQUENCE [LARGE SCALE GENOMIC DNA]</scope>
    <source>
        <strain evidence="4 5">THS-13</strain>
    </source>
</reference>
<sequence>MTTPGPSIPGRAFDGGDSHRLSPKDPSHPRHVAVIMDGNGRWAKQQMRPRAFGHHAGVRSARRVVRAASAAGVEVLTMFAFSQENWHRPEEEVSLLMRLFVQTLKREIRSLMKNQVRWRFIGEHSAFPAELQQLMRDTEAMSKDNQGLTLLIAVGYGGQWDIAQAAARAAAEGIAVTPQAIEQRLVTAGLPAVDLMVRTGGEIRISNFLLWQLSYAELYFCDTLWPDFGADDLLEAFAWFAGRQRRFGRVPEAS</sequence>
<name>A0A3N0VE59_9GAMM</name>
<keyword evidence="1 2" id="KW-0808">Transferase</keyword>
<feature type="binding site" evidence="2">
    <location>
        <position position="42"/>
    </location>
    <ligand>
        <name>substrate</name>
    </ligand>
</feature>
<feature type="binding site" evidence="2">
    <location>
        <position position="37"/>
    </location>
    <ligand>
        <name>Mg(2+)</name>
        <dbReference type="ChEBI" id="CHEBI:18420"/>
    </ligand>
</feature>
<feature type="binding site" evidence="2">
    <location>
        <begin position="38"/>
        <end position="41"/>
    </location>
    <ligand>
        <name>substrate</name>
    </ligand>
</feature>
<dbReference type="InterPro" id="IPR018520">
    <property type="entry name" value="UPP_synth-like_CS"/>
</dbReference>
<feature type="active site" description="Proton acceptor" evidence="2">
    <location>
        <position position="85"/>
    </location>
</feature>
<dbReference type="EC" id="2.5.1.31" evidence="2"/>
<dbReference type="SUPFAM" id="SSF64005">
    <property type="entry name" value="Undecaprenyl diphosphate synthase"/>
    <property type="match status" value="1"/>
</dbReference>
<dbReference type="GO" id="GO:0016094">
    <property type="term" value="P:polyprenol biosynthetic process"/>
    <property type="evidence" value="ECO:0007669"/>
    <property type="project" value="TreeGrafter"/>
</dbReference>
<feature type="binding site" evidence="2">
    <location>
        <begin position="82"/>
        <end position="84"/>
    </location>
    <ligand>
        <name>substrate</name>
    </ligand>
</feature>
<feature type="binding site" evidence="2">
    <location>
        <position position="86"/>
    </location>
    <ligand>
        <name>substrate</name>
    </ligand>
</feature>
<dbReference type="FunCoup" id="A0A3N0VE59">
    <property type="interactions" value="525"/>
</dbReference>
<dbReference type="PANTHER" id="PTHR10291">
    <property type="entry name" value="DEHYDRODOLICHYL DIPHOSPHATE SYNTHASE FAMILY MEMBER"/>
    <property type="match status" value="1"/>
</dbReference>
<comment type="subunit">
    <text evidence="2">Homodimer.</text>
</comment>
<dbReference type="InterPro" id="IPR001441">
    <property type="entry name" value="UPP_synth-like"/>
</dbReference>
<dbReference type="NCBIfam" id="TIGR00055">
    <property type="entry name" value="uppS"/>
    <property type="match status" value="1"/>
</dbReference>
<dbReference type="GO" id="GO:0000287">
    <property type="term" value="F:magnesium ion binding"/>
    <property type="evidence" value="ECO:0007669"/>
    <property type="project" value="UniProtKB-UniRule"/>
</dbReference>
<comment type="catalytic activity">
    <reaction evidence="2">
        <text>8 isopentenyl diphosphate + (2E,6E)-farnesyl diphosphate = di-trans,octa-cis-undecaprenyl diphosphate + 8 diphosphate</text>
        <dbReference type="Rhea" id="RHEA:27551"/>
        <dbReference type="ChEBI" id="CHEBI:33019"/>
        <dbReference type="ChEBI" id="CHEBI:58405"/>
        <dbReference type="ChEBI" id="CHEBI:128769"/>
        <dbReference type="ChEBI" id="CHEBI:175763"/>
        <dbReference type="EC" id="2.5.1.31"/>
    </reaction>
</comment>
<dbReference type="PROSITE" id="PS01066">
    <property type="entry name" value="UPP_SYNTHASE"/>
    <property type="match status" value="1"/>
</dbReference>
<dbReference type="GO" id="GO:0008834">
    <property type="term" value="F:ditrans,polycis-undecaprenyl-diphosphate synthase [(2E,6E)-farnesyl-diphosphate specific] activity"/>
    <property type="evidence" value="ECO:0007669"/>
    <property type="project" value="UniProtKB-UniRule"/>
</dbReference>
<dbReference type="GO" id="GO:0008360">
    <property type="term" value="P:regulation of cell shape"/>
    <property type="evidence" value="ECO:0007669"/>
    <property type="project" value="UniProtKB-KW"/>
</dbReference>
<feature type="binding site" evidence="2">
    <location>
        <position position="198"/>
    </location>
    <ligand>
        <name>substrate</name>
    </ligand>
</feature>
<dbReference type="FunFam" id="3.40.1180.10:FF:000001">
    <property type="entry name" value="(2E,6E)-farnesyl-diphosphate-specific ditrans,polycis-undecaprenyl-diphosphate synthase"/>
    <property type="match status" value="1"/>
</dbReference>
<dbReference type="GO" id="GO:0009252">
    <property type="term" value="P:peptidoglycan biosynthetic process"/>
    <property type="evidence" value="ECO:0007669"/>
    <property type="project" value="UniProtKB-UniRule"/>
</dbReference>
<keyword evidence="2" id="KW-0460">Magnesium</keyword>
<feature type="region of interest" description="Disordered" evidence="3">
    <location>
        <begin position="1"/>
        <end position="29"/>
    </location>
</feature>
<evidence type="ECO:0000313" key="4">
    <source>
        <dbReference type="EMBL" id="ROH91000.1"/>
    </source>
</evidence>
<dbReference type="EMBL" id="RJVO01000003">
    <property type="protein sequence ID" value="ROH91000.1"/>
    <property type="molecule type" value="Genomic_DNA"/>
</dbReference>
<keyword evidence="2" id="KW-0961">Cell wall biogenesis/degradation</keyword>
<dbReference type="Pfam" id="PF01255">
    <property type="entry name" value="Prenyltransf"/>
    <property type="match status" value="1"/>
</dbReference>
<dbReference type="RefSeq" id="WP_123211455.1">
    <property type="nucleotide sequence ID" value="NZ_RJVO01000003.1"/>
</dbReference>
<dbReference type="Gene3D" id="3.40.1180.10">
    <property type="entry name" value="Decaprenyl diphosphate synthase-like"/>
    <property type="match status" value="1"/>
</dbReference>
<comment type="function">
    <text evidence="2">Catalyzes the sequential condensation of isopentenyl diphosphate (IPP) with (2E,6E)-farnesyl diphosphate (E,E-FPP) to yield (2Z,6Z,10Z,14Z,18Z,22Z,26Z,30Z,34E,38E)-undecaprenyl diphosphate (di-trans,octa-cis-UPP). UPP is the precursor of glycosyl carrier lipid in the biosynthesis of bacterial cell wall polysaccharide components such as peptidoglycan and lipopolysaccharide.</text>
</comment>
<comment type="cofactor">
    <cofactor evidence="2">
        <name>Mg(2+)</name>
        <dbReference type="ChEBI" id="CHEBI:18420"/>
    </cofactor>
    <text evidence="2">Binds 2 magnesium ions per subunit.</text>
</comment>
<gene>
    <name evidence="2 4" type="primary">uppS</name>
    <name evidence="4" type="ORF">ED208_08485</name>
</gene>
<dbReference type="InParanoid" id="A0A3N0VE59"/>
<evidence type="ECO:0000313" key="5">
    <source>
        <dbReference type="Proteomes" id="UP000282106"/>
    </source>
</evidence>
<evidence type="ECO:0000256" key="2">
    <source>
        <dbReference type="HAMAP-Rule" id="MF_01139"/>
    </source>
</evidence>
<protein>
    <recommendedName>
        <fullName evidence="2">Ditrans,polycis-undecaprenyl-diphosphate synthase ((2E,6E)-farnesyl-diphosphate specific)</fullName>
        <ecNumber evidence="2">2.5.1.31</ecNumber>
    </recommendedName>
    <alternativeName>
        <fullName evidence="2">Ditrans,polycis-undecaprenylcistransferase</fullName>
    </alternativeName>
    <alternativeName>
        <fullName evidence="2">Undecaprenyl diphosphate synthase</fullName>
        <shortName evidence="2">UDS</shortName>
    </alternativeName>
    <alternativeName>
        <fullName evidence="2">Undecaprenyl pyrophosphate synthase</fullName>
        <shortName evidence="2">UPP synthase</shortName>
    </alternativeName>
</protein>
<feature type="compositionally biased region" description="Basic and acidic residues" evidence="3">
    <location>
        <begin position="14"/>
        <end position="28"/>
    </location>
</feature>
<dbReference type="GO" id="GO:0005829">
    <property type="term" value="C:cytosol"/>
    <property type="evidence" value="ECO:0007669"/>
    <property type="project" value="TreeGrafter"/>
</dbReference>
<evidence type="ECO:0000256" key="3">
    <source>
        <dbReference type="SAM" id="MobiDB-lite"/>
    </source>
</evidence>
<feature type="binding site" evidence="2">
    <location>
        <position position="54"/>
    </location>
    <ligand>
        <name>substrate</name>
    </ligand>
</feature>
<comment type="similarity">
    <text evidence="2">Belongs to the UPP synthase family.</text>
</comment>
<dbReference type="CDD" id="cd00475">
    <property type="entry name" value="Cis_IPPS"/>
    <property type="match status" value="1"/>
</dbReference>
<proteinExistence type="inferred from homology"/>
<dbReference type="Proteomes" id="UP000282106">
    <property type="component" value="Unassembled WGS sequence"/>
</dbReference>
<keyword evidence="2" id="KW-0573">Peptidoglycan synthesis</keyword>